<feature type="transmembrane region" description="Helical" evidence="2">
    <location>
        <begin position="199"/>
        <end position="220"/>
    </location>
</feature>
<feature type="transmembrane region" description="Helical" evidence="2">
    <location>
        <begin position="97"/>
        <end position="117"/>
    </location>
</feature>
<keyword evidence="2" id="KW-0472">Membrane</keyword>
<protein>
    <submittedName>
        <fullName evidence="3">SCO7613 C-terminal domain-containing membrane protein</fullName>
    </submittedName>
</protein>
<feature type="compositionally biased region" description="Low complexity" evidence="1">
    <location>
        <begin position="9"/>
        <end position="20"/>
    </location>
</feature>
<evidence type="ECO:0000313" key="4">
    <source>
        <dbReference type="Proteomes" id="UP001589646"/>
    </source>
</evidence>
<feature type="region of interest" description="Disordered" evidence="1">
    <location>
        <begin position="1"/>
        <end position="29"/>
    </location>
</feature>
<feature type="transmembrane region" description="Helical" evidence="2">
    <location>
        <begin position="607"/>
        <end position="636"/>
    </location>
</feature>
<dbReference type="EMBL" id="JBHMCE010000006">
    <property type="protein sequence ID" value="MFB9529370.1"/>
    <property type="molecule type" value="Genomic_DNA"/>
</dbReference>
<keyword evidence="4" id="KW-1185">Reference proteome</keyword>
<feature type="transmembrane region" description="Helical" evidence="2">
    <location>
        <begin position="845"/>
        <end position="863"/>
    </location>
</feature>
<organism evidence="3 4">
    <name type="scientific">Nonomuraea roseola</name>
    <dbReference type="NCBI Taxonomy" id="46179"/>
    <lineage>
        <taxon>Bacteria</taxon>
        <taxon>Bacillati</taxon>
        <taxon>Actinomycetota</taxon>
        <taxon>Actinomycetes</taxon>
        <taxon>Streptosporangiales</taxon>
        <taxon>Streptosporangiaceae</taxon>
        <taxon>Nonomuraea</taxon>
    </lineage>
</organism>
<feature type="transmembrane region" description="Helical" evidence="2">
    <location>
        <begin position="484"/>
        <end position="502"/>
    </location>
</feature>
<sequence length="934" mass="92635">MPRDPRFPGGPQYQGMPYGAGSPGGPQGEVSRKTAQNLLLVLGGLLIAVAAIVFTVVSWGRLGIGGRAAILTGLTAVTLAVPAVLLRRKLNATAETVGVLGLALMLLDGYAAAAAGLVGSVDMWDYTAATIAVVALAAALYARLLPLKVPLPLAVVLAQAPLPMLATGQGHGWPTAALAATVVLNAAVWSVARTRGLRVTAVICMALTGSVALLGTSVATMMPDRLLHAPSLVVLAATGFFVAFRTKDEVGRVFAAIGSATALVAAAGAPGIGLLSEHWQVVPYVVAALVVAAVARALPVRLRTPYALSGAGLALLGGLVVTPQTLLAVLDAPVTTWRDPFMVVGLPAAPVVFALLVSLPLILGRARWAAVVPAVAAVVVAPVVYGLPYLVVVGVQLAVALGFTFAAVRFRVPAAPWVAGIVGAIAVLWSLDQRPVAYAVLGALLVVWGLLYRRPAALVGAALAGSGLVWVALEGLGLPVRDSAAAGLAVGAGLALLGWYGTRAPGAGAGPGLTGGVVGGGMAEGAGGLGGGVAGGEIAGGVMAGGGVVGRGMAGGGVVGRVTAVVLASLALAVVADVLAGAFGGYLPVLDPWRGGPDFTGGRPLGLAAVGLAGVVLTLAVRPALVVLAGVVVVAAAPVAVRMPYVVVLVGMVVATAGAAWTAAGGWSGPAGDTGTGTAAGTAGGTVRRSAGGTAGGTAGRVAGRVAGTGGALWLGSLALGWALADETATLAVLPALAAIAAATGLLWRPLPEKAAPETAVGVARLERGAGFWWVVLAGVLVAGEAVAVAASLEVRAFEAYTVPFALLMLLVGAWRGRGVSSWLAYGPGLALAFGPSLLQEATPLRAFALGAAALAVTVAGAWRRLQAPALIGGATVAIVAVRELAPWIADLMGAVPRWVPMALGGLLLLVVGATYEARKRDVRRLRDAVARLR</sequence>
<feature type="transmembrane region" description="Helical" evidence="2">
    <location>
        <begin position="226"/>
        <end position="244"/>
    </location>
</feature>
<evidence type="ECO:0000313" key="3">
    <source>
        <dbReference type="EMBL" id="MFB9529370.1"/>
    </source>
</evidence>
<dbReference type="Proteomes" id="UP001589646">
    <property type="component" value="Unassembled WGS sequence"/>
</dbReference>
<gene>
    <name evidence="3" type="ORF">ACFFRN_22425</name>
</gene>
<feature type="transmembrane region" description="Helical" evidence="2">
    <location>
        <begin position="643"/>
        <end position="664"/>
    </location>
</feature>
<dbReference type="NCBIfam" id="NF047321">
    <property type="entry name" value="SCO7613_CTERM"/>
    <property type="match status" value="1"/>
</dbReference>
<keyword evidence="2" id="KW-0812">Transmembrane</keyword>
<evidence type="ECO:0000256" key="2">
    <source>
        <dbReference type="SAM" id="Phobius"/>
    </source>
</evidence>
<feature type="transmembrane region" description="Helical" evidence="2">
    <location>
        <begin position="366"/>
        <end position="383"/>
    </location>
</feature>
<feature type="transmembrane region" description="Helical" evidence="2">
    <location>
        <begin position="64"/>
        <end position="85"/>
    </location>
</feature>
<name>A0ABV5Q1K5_9ACTN</name>
<accession>A0ABV5Q1K5</accession>
<comment type="caution">
    <text evidence="3">The sequence shown here is derived from an EMBL/GenBank/DDBJ whole genome shotgun (WGS) entry which is preliminary data.</text>
</comment>
<feature type="transmembrane region" description="Helical" evidence="2">
    <location>
        <begin position="771"/>
        <end position="793"/>
    </location>
</feature>
<feature type="transmembrane region" description="Helical" evidence="2">
    <location>
        <begin position="306"/>
        <end position="329"/>
    </location>
</feature>
<reference evidence="3 4" key="1">
    <citation type="submission" date="2024-09" db="EMBL/GenBank/DDBJ databases">
        <authorList>
            <person name="Sun Q."/>
            <person name="Mori K."/>
        </authorList>
    </citation>
    <scope>NUCLEOTIDE SEQUENCE [LARGE SCALE GENOMIC DNA]</scope>
    <source>
        <strain evidence="3 4">JCM 3323</strain>
    </source>
</reference>
<feature type="transmembrane region" description="Helical" evidence="2">
    <location>
        <begin position="436"/>
        <end position="452"/>
    </location>
</feature>
<feature type="transmembrane region" description="Helical" evidence="2">
    <location>
        <begin position="562"/>
        <end position="587"/>
    </location>
</feature>
<feature type="transmembrane region" description="Helical" evidence="2">
    <location>
        <begin position="281"/>
        <end position="299"/>
    </location>
</feature>
<feature type="compositionally biased region" description="Low complexity" evidence="1">
    <location>
        <begin position="676"/>
        <end position="692"/>
    </location>
</feature>
<feature type="transmembrane region" description="Helical" evidence="2">
    <location>
        <begin position="706"/>
        <end position="725"/>
    </location>
</feature>
<proteinExistence type="predicted"/>
<feature type="transmembrane region" description="Helical" evidence="2">
    <location>
        <begin position="172"/>
        <end position="192"/>
    </location>
</feature>
<feature type="transmembrane region" description="Helical" evidence="2">
    <location>
        <begin position="38"/>
        <end position="58"/>
    </location>
</feature>
<feature type="transmembrane region" description="Helical" evidence="2">
    <location>
        <begin position="732"/>
        <end position="751"/>
    </location>
</feature>
<feature type="transmembrane region" description="Helical" evidence="2">
    <location>
        <begin position="870"/>
        <end position="890"/>
    </location>
</feature>
<feature type="transmembrane region" description="Helical" evidence="2">
    <location>
        <begin position="459"/>
        <end position="478"/>
    </location>
</feature>
<feature type="transmembrane region" description="Helical" evidence="2">
    <location>
        <begin position="805"/>
        <end position="825"/>
    </location>
</feature>
<feature type="region of interest" description="Disordered" evidence="1">
    <location>
        <begin position="671"/>
        <end position="696"/>
    </location>
</feature>
<dbReference type="RefSeq" id="WP_346128468.1">
    <property type="nucleotide sequence ID" value="NZ_BAAAXC010000015.1"/>
</dbReference>
<feature type="transmembrane region" description="Helical" evidence="2">
    <location>
        <begin position="253"/>
        <end position="275"/>
    </location>
</feature>
<keyword evidence="2" id="KW-1133">Transmembrane helix</keyword>
<feature type="transmembrane region" description="Helical" evidence="2">
    <location>
        <begin position="414"/>
        <end position="430"/>
    </location>
</feature>
<dbReference type="InterPro" id="IPR058062">
    <property type="entry name" value="SCO7613_C"/>
</dbReference>
<feature type="transmembrane region" description="Helical" evidence="2">
    <location>
        <begin position="896"/>
        <end position="916"/>
    </location>
</feature>
<evidence type="ECO:0000256" key="1">
    <source>
        <dbReference type="SAM" id="MobiDB-lite"/>
    </source>
</evidence>
<feature type="transmembrane region" description="Helical" evidence="2">
    <location>
        <begin position="341"/>
        <end position="359"/>
    </location>
</feature>